<gene>
    <name evidence="2" type="ORF">U0C82_08230</name>
</gene>
<keyword evidence="3" id="KW-1185">Reference proteome</keyword>
<feature type="compositionally biased region" description="Low complexity" evidence="1">
    <location>
        <begin position="13"/>
        <end position="24"/>
    </location>
</feature>
<feature type="region of interest" description="Disordered" evidence="1">
    <location>
        <begin position="1"/>
        <end position="24"/>
    </location>
</feature>
<dbReference type="RefSeq" id="WP_322186586.1">
    <property type="nucleotide sequence ID" value="NZ_JAXLPB010000002.1"/>
</dbReference>
<sequence length="128" mass="13959">MSKPNPDLQSLFASAATKPTPTASDPVAVFQGKIQRQLGFLRDAQAGTPVSNRSTWFRPHGAGYTVKIGRDPLDMGNGATLFRADDLQGVRALLEAAHQLVQEDPKLREQIQANAKARKARLVPRTNK</sequence>
<reference evidence="2 3" key="1">
    <citation type="submission" date="2023-12" db="EMBL/GenBank/DDBJ databases">
        <title>Description of Novel Strain Fulvimarina sp. 2208YS6-2-32 isolated from Uroteuthis (Photololigo) edulis.</title>
        <authorList>
            <person name="Park J.-S."/>
        </authorList>
    </citation>
    <scope>NUCLEOTIDE SEQUENCE [LARGE SCALE GENOMIC DNA]</scope>
    <source>
        <strain evidence="2 3">2208YS6-2-32</strain>
    </source>
</reference>
<protein>
    <submittedName>
        <fullName evidence="2">Uncharacterized protein</fullName>
    </submittedName>
</protein>
<evidence type="ECO:0000313" key="2">
    <source>
        <dbReference type="EMBL" id="MDY8109131.1"/>
    </source>
</evidence>
<name>A0ABU5I4P1_9HYPH</name>
<evidence type="ECO:0000256" key="1">
    <source>
        <dbReference type="SAM" id="MobiDB-lite"/>
    </source>
</evidence>
<comment type="caution">
    <text evidence="2">The sequence shown here is derived from an EMBL/GenBank/DDBJ whole genome shotgun (WGS) entry which is preliminary data.</text>
</comment>
<evidence type="ECO:0000313" key="3">
    <source>
        <dbReference type="Proteomes" id="UP001294412"/>
    </source>
</evidence>
<accession>A0ABU5I4P1</accession>
<dbReference type="EMBL" id="JAXLPB010000002">
    <property type="protein sequence ID" value="MDY8109131.1"/>
    <property type="molecule type" value="Genomic_DNA"/>
</dbReference>
<proteinExistence type="predicted"/>
<dbReference type="Proteomes" id="UP001294412">
    <property type="component" value="Unassembled WGS sequence"/>
</dbReference>
<organism evidence="2 3">
    <name type="scientific">Fulvimarina uroteuthidis</name>
    <dbReference type="NCBI Taxonomy" id="3098149"/>
    <lineage>
        <taxon>Bacteria</taxon>
        <taxon>Pseudomonadati</taxon>
        <taxon>Pseudomonadota</taxon>
        <taxon>Alphaproteobacteria</taxon>
        <taxon>Hyphomicrobiales</taxon>
        <taxon>Aurantimonadaceae</taxon>
        <taxon>Fulvimarina</taxon>
    </lineage>
</organism>